<reference evidence="2" key="1">
    <citation type="submission" date="2022-01" db="EMBL/GenBank/DDBJ databases">
        <title>Comparative genomics reveals a dynamic genome evolution in the ectomycorrhizal milk-cap (Lactarius) mushrooms.</title>
        <authorList>
            <consortium name="DOE Joint Genome Institute"/>
            <person name="Lebreton A."/>
            <person name="Tang N."/>
            <person name="Kuo A."/>
            <person name="LaButti K."/>
            <person name="Drula E."/>
            <person name="Barry K."/>
            <person name="Clum A."/>
            <person name="Lipzen A."/>
            <person name="Mousain D."/>
            <person name="Ng V."/>
            <person name="Wang R."/>
            <person name="Wang X."/>
            <person name="Dai Y."/>
            <person name="Henrissat B."/>
            <person name="Grigoriev I.V."/>
            <person name="Guerin-Laguette A."/>
            <person name="Yu F."/>
            <person name="Martin F.M."/>
        </authorList>
    </citation>
    <scope>NUCLEOTIDE SEQUENCE</scope>
    <source>
        <strain evidence="2">QP</strain>
    </source>
</reference>
<dbReference type="EMBL" id="JAKELL010000053">
    <property type="protein sequence ID" value="KAH8986607.1"/>
    <property type="molecule type" value="Genomic_DNA"/>
</dbReference>
<evidence type="ECO:0000313" key="2">
    <source>
        <dbReference type="EMBL" id="KAH8986607.1"/>
    </source>
</evidence>
<dbReference type="Gene3D" id="1.20.1280.50">
    <property type="match status" value="1"/>
</dbReference>
<organism evidence="2 3">
    <name type="scientific">Lactarius akahatsu</name>
    <dbReference type="NCBI Taxonomy" id="416441"/>
    <lineage>
        <taxon>Eukaryota</taxon>
        <taxon>Fungi</taxon>
        <taxon>Dikarya</taxon>
        <taxon>Basidiomycota</taxon>
        <taxon>Agaricomycotina</taxon>
        <taxon>Agaricomycetes</taxon>
        <taxon>Russulales</taxon>
        <taxon>Russulaceae</taxon>
        <taxon>Lactarius</taxon>
    </lineage>
</organism>
<feature type="compositionally biased region" description="Acidic residues" evidence="1">
    <location>
        <begin position="630"/>
        <end position="642"/>
    </location>
</feature>
<name>A0AAD4LEI7_9AGAM</name>
<comment type="caution">
    <text evidence="2">The sequence shown here is derived from an EMBL/GenBank/DDBJ whole genome shotgun (WGS) entry which is preliminary data.</text>
</comment>
<dbReference type="Proteomes" id="UP001201163">
    <property type="component" value="Unassembled WGS sequence"/>
</dbReference>
<feature type="region of interest" description="Disordered" evidence="1">
    <location>
        <begin position="622"/>
        <end position="642"/>
    </location>
</feature>
<evidence type="ECO:0000256" key="1">
    <source>
        <dbReference type="SAM" id="MobiDB-lite"/>
    </source>
</evidence>
<keyword evidence="3" id="KW-1185">Reference proteome</keyword>
<proteinExistence type="predicted"/>
<protein>
    <recommendedName>
        <fullName evidence="4">F-box domain-containing protein</fullName>
    </recommendedName>
</protein>
<dbReference type="AlphaFoldDB" id="A0AAD4LEI7"/>
<evidence type="ECO:0008006" key="4">
    <source>
        <dbReference type="Google" id="ProtNLM"/>
    </source>
</evidence>
<evidence type="ECO:0000313" key="3">
    <source>
        <dbReference type="Proteomes" id="UP001201163"/>
    </source>
</evidence>
<sequence>MGDRSAQINDVLSPHCQYWSDAVQSRLALVDDILHQVPPSTLSDATAFNLVNDEMSAMLSVLRAVGSRRNALTLTCRIPTEILVEIFLHYQRSYHEFDVPKGDKDKHSALHGTSLGWVPAVAHVCRHWRTVAHEHPRLWSNVVLHMGRTWAQRTLALSKAAPIVVSLSDRLSCGVTTIPNAASLLPRPRRPALEPSDVLVDHLSHIRELELHGCACACSALTWVCVLEAPAPFLEELWLRIDPHYPGTLLDAPIALPENFLATHPRLRRLVLEEASLSSWVPGPRPLTQFVTLTIAAPDPRHAMSRATSAVPTREQLLECLSLMPVLEVLCLEHCLPAFVSAFSPCTVSLPRLRVATLADRVDRCRQVLDALDVPPAAVITVRCWSVSPPSELDCLRILPSLATHLSRPTGSGVPHALALSSASSDGRTLLTLTAWRAFATPTVAEDCETYSGPKALPDVRLDCEWDAGDPDMEQRALLRACACVPLADLRALSLRTDAAVWSARDWRATFTACPEVTHVMASDVPAESLLEALSPPDGGAPLFPELVSLTLVGVNFVRAEEEAWSTLASALVQRQKSPACVTILDRIELRACTVAEDTIDSLKEFAAVVVWDSITDPNSWIHIPRDGGGDEEGGDGEEEAE</sequence>
<accession>A0AAD4LEI7</accession>
<gene>
    <name evidence="2" type="ORF">EDB92DRAFT_1244926</name>
</gene>